<feature type="domain" description="Peptidase M15C" evidence="1">
    <location>
        <begin position="90"/>
        <end position="149"/>
    </location>
</feature>
<organism evidence="2 3">
    <name type="scientific">Hymenobacter guriensis</name>
    <dbReference type="NCBI Taxonomy" id="2793065"/>
    <lineage>
        <taxon>Bacteria</taxon>
        <taxon>Pseudomonadati</taxon>
        <taxon>Bacteroidota</taxon>
        <taxon>Cytophagia</taxon>
        <taxon>Cytophagales</taxon>
        <taxon>Hymenobacteraceae</taxon>
        <taxon>Hymenobacter</taxon>
    </lineage>
</organism>
<dbReference type="Gene3D" id="3.30.1380.10">
    <property type="match status" value="1"/>
</dbReference>
<dbReference type="SUPFAM" id="SSF55166">
    <property type="entry name" value="Hedgehog/DD-peptidase"/>
    <property type="match status" value="1"/>
</dbReference>
<protein>
    <submittedName>
        <fullName evidence="2">M15 family metallopeptidase</fullName>
    </submittedName>
</protein>
<dbReference type="InterPro" id="IPR039561">
    <property type="entry name" value="Peptidase_M15C"/>
</dbReference>
<gene>
    <name evidence="2" type="ORF">I5L79_02365</name>
</gene>
<evidence type="ECO:0000259" key="1">
    <source>
        <dbReference type="Pfam" id="PF13539"/>
    </source>
</evidence>
<reference evidence="2 3" key="1">
    <citation type="submission" date="2020-11" db="EMBL/GenBank/DDBJ databases">
        <title>Hymenobacter sp.</title>
        <authorList>
            <person name="Kim M.K."/>
        </authorList>
    </citation>
    <scope>NUCLEOTIDE SEQUENCE [LARGE SCALE GENOMIC DNA]</scope>
    <source>
        <strain evidence="2 3">BT594</strain>
    </source>
</reference>
<sequence>MTDTQLCLATYGDPTKKAFVDKWMVRHELPAAVKPYFPKYGNIRPTAVYMNRYATEALDAVLLDLLATGLIKELKTYDGCFNVRLKRGVNEYSIHSWGLALDFNAMLNPLGVKMGSRKGMFTDAFLAVWRKHKWVCGADWKYADGMHFQFTSSYPKK</sequence>
<keyword evidence="3" id="KW-1185">Reference proteome</keyword>
<dbReference type="EMBL" id="JADWYK010000001">
    <property type="protein sequence ID" value="MBG8552369.1"/>
    <property type="molecule type" value="Genomic_DNA"/>
</dbReference>
<proteinExistence type="predicted"/>
<evidence type="ECO:0000313" key="2">
    <source>
        <dbReference type="EMBL" id="MBG8552369.1"/>
    </source>
</evidence>
<dbReference type="InterPro" id="IPR009045">
    <property type="entry name" value="Zn_M74/Hedgehog-like"/>
</dbReference>
<dbReference type="Proteomes" id="UP000601099">
    <property type="component" value="Unassembled WGS sequence"/>
</dbReference>
<name>A0ABS0KWX9_9BACT</name>
<dbReference type="Pfam" id="PF13539">
    <property type="entry name" value="Peptidase_M15_4"/>
    <property type="match status" value="1"/>
</dbReference>
<comment type="caution">
    <text evidence="2">The sequence shown here is derived from an EMBL/GenBank/DDBJ whole genome shotgun (WGS) entry which is preliminary data.</text>
</comment>
<dbReference type="RefSeq" id="WP_196953408.1">
    <property type="nucleotide sequence ID" value="NZ_JADWYK010000001.1"/>
</dbReference>
<accession>A0ABS0KWX9</accession>
<evidence type="ECO:0000313" key="3">
    <source>
        <dbReference type="Proteomes" id="UP000601099"/>
    </source>
</evidence>